<dbReference type="AlphaFoldDB" id="A0ABD5RHW9"/>
<organism evidence="1 2">
    <name type="scientific">Halomarina salina</name>
    <dbReference type="NCBI Taxonomy" id="1872699"/>
    <lineage>
        <taxon>Archaea</taxon>
        <taxon>Methanobacteriati</taxon>
        <taxon>Methanobacteriota</taxon>
        <taxon>Stenosarchaea group</taxon>
        <taxon>Halobacteria</taxon>
        <taxon>Halobacteriales</taxon>
        <taxon>Natronomonadaceae</taxon>
        <taxon>Halomarina</taxon>
    </lineage>
</organism>
<dbReference type="Proteomes" id="UP001596099">
    <property type="component" value="Unassembled WGS sequence"/>
</dbReference>
<proteinExistence type="predicted"/>
<evidence type="ECO:0000313" key="1">
    <source>
        <dbReference type="EMBL" id="MFC5970164.1"/>
    </source>
</evidence>
<comment type="caution">
    <text evidence="1">The sequence shown here is derived from an EMBL/GenBank/DDBJ whole genome shotgun (WGS) entry which is preliminary data.</text>
</comment>
<keyword evidence="2" id="KW-1185">Reference proteome</keyword>
<sequence length="153" mass="16586">MSEERVTAIAERTGRLLDEVNLQVEQFDAADERTAFLGYVGHADDPEEVLRETAAPVVGAFAAALDERDWPEAVDGLVVRAYDPTEAPHRREGALEWEVSTALAGRYAAGAPAEELDESDDTESLEAVVAEAVGTARMRYADGRVEPLSLGER</sequence>
<gene>
    <name evidence="1" type="ORF">ACFPYI_02355</name>
</gene>
<accession>A0ABD5RHW9</accession>
<evidence type="ECO:0000313" key="2">
    <source>
        <dbReference type="Proteomes" id="UP001596099"/>
    </source>
</evidence>
<protein>
    <submittedName>
        <fullName evidence="1">Uncharacterized protein</fullName>
    </submittedName>
</protein>
<dbReference type="EMBL" id="JBHSQH010000001">
    <property type="protein sequence ID" value="MFC5970164.1"/>
    <property type="molecule type" value="Genomic_DNA"/>
</dbReference>
<reference evidence="1 2" key="1">
    <citation type="journal article" date="2019" name="Int. J. Syst. Evol. Microbiol.">
        <title>The Global Catalogue of Microorganisms (GCM) 10K type strain sequencing project: providing services to taxonomists for standard genome sequencing and annotation.</title>
        <authorList>
            <consortium name="The Broad Institute Genomics Platform"/>
            <consortium name="The Broad Institute Genome Sequencing Center for Infectious Disease"/>
            <person name="Wu L."/>
            <person name="Ma J."/>
        </authorList>
    </citation>
    <scope>NUCLEOTIDE SEQUENCE [LARGE SCALE GENOMIC DNA]</scope>
    <source>
        <strain evidence="1 2">CGMCC 1.12543</strain>
    </source>
</reference>
<dbReference type="RefSeq" id="WP_247418862.1">
    <property type="nucleotide sequence ID" value="NZ_JALLGW010000002.1"/>
</dbReference>
<name>A0ABD5RHW9_9EURY</name>